<dbReference type="Gene3D" id="3.40.91.30">
    <property type="match status" value="1"/>
</dbReference>
<keyword evidence="2" id="KW-1185">Reference proteome</keyword>
<dbReference type="InterPro" id="IPR008029">
    <property type="entry name" value="Phage_T7_Gp3_endoDNaseI"/>
</dbReference>
<proteinExistence type="predicted"/>
<evidence type="ECO:0000313" key="1">
    <source>
        <dbReference type="EMBL" id="UTQ78155.1"/>
    </source>
</evidence>
<keyword evidence="1" id="KW-0255">Endonuclease</keyword>
<dbReference type="CDD" id="cd22324">
    <property type="entry name" value="Endonuclease_I"/>
    <property type="match status" value="1"/>
</dbReference>
<dbReference type="GO" id="GO:0015074">
    <property type="term" value="P:DNA integration"/>
    <property type="evidence" value="ECO:0007669"/>
    <property type="project" value="InterPro"/>
</dbReference>
<accession>A0A9E7NMA3</accession>
<sequence length="151" mass="17034">MAGKQWFKKAGGSANAYRSGLEDNIAKQLEAKGLPVAFESYFLNYTKPSTGHKYTPDFILHNGIIIESKGLFDVEDRKKHLLIQEQHPELDIRFVFSRSATKLYKGAKSTYADWCIKNGFKFADKLIPADWLKEKARIIPEGVLVPKGGKT</sequence>
<name>A0A9E7NMA3_9CAUD</name>
<keyword evidence="1" id="KW-0540">Nuclease</keyword>
<dbReference type="InterPro" id="IPR011335">
    <property type="entry name" value="Restrct_endonuc-II-like"/>
</dbReference>
<dbReference type="EMBL" id="ON604651">
    <property type="protein sequence ID" value="UTQ78155.1"/>
    <property type="molecule type" value="Genomic_DNA"/>
</dbReference>
<organism evidence="1 2">
    <name type="scientific">Aeromonas phage JELG-KS1</name>
    <dbReference type="NCBI Taxonomy" id="2951233"/>
    <lineage>
        <taxon>Viruses</taxon>
        <taxon>Duplodnaviria</taxon>
        <taxon>Heunggongvirae</taxon>
        <taxon>Uroviricota</taxon>
        <taxon>Caudoviricetes</taxon>
        <taxon>Autographivirales</taxon>
        <taxon>Autotranscriptaviridae</taxon>
        <taxon>Studiervirinae</taxon>
        <taxon>Jelgvirus</taxon>
        <taxon>Jelgvirus JELGKS1</taxon>
    </lineage>
</organism>
<evidence type="ECO:0000313" key="2">
    <source>
        <dbReference type="Proteomes" id="UP001060072"/>
    </source>
</evidence>
<protein>
    <submittedName>
        <fullName evidence="1">Endonuclease I</fullName>
    </submittedName>
</protein>
<dbReference type="Proteomes" id="UP001060072">
    <property type="component" value="Segment"/>
</dbReference>
<dbReference type="GO" id="GO:0008833">
    <property type="term" value="F:deoxyribonuclease IV (phage-T4-induced) activity"/>
    <property type="evidence" value="ECO:0007669"/>
    <property type="project" value="InterPro"/>
</dbReference>
<reference evidence="1" key="1">
    <citation type="submission" date="2022-05" db="EMBL/GenBank/DDBJ databases">
        <title>Complete genome sequence of Aeromonas phage JELG-KS1.</title>
        <authorList>
            <person name="Svanberga K."/>
            <person name="Dislers A."/>
            <person name="Kazaks A."/>
            <person name="Zrelovs N."/>
        </authorList>
    </citation>
    <scope>NUCLEOTIDE SEQUENCE</scope>
</reference>
<dbReference type="SUPFAM" id="SSF52980">
    <property type="entry name" value="Restriction endonuclease-like"/>
    <property type="match status" value="1"/>
</dbReference>
<dbReference type="Pfam" id="PF05367">
    <property type="entry name" value="Phage_endo_I"/>
    <property type="match status" value="1"/>
</dbReference>
<dbReference type="GO" id="GO:0016032">
    <property type="term" value="P:viral process"/>
    <property type="evidence" value="ECO:0007669"/>
    <property type="project" value="InterPro"/>
</dbReference>
<keyword evidence="1" id="KW-0378">Hydrolase</keyword>